<proteinExistence type="predicted"/>
<evidence type="ECO:0000313" key="3">
    <source>
        <dbReference type="Proteomes" id="UP000254866"/>
    </source>
</evidence>
<dbReference type="STRING" id="2656787.A0A370TKF5"/>
<dbReference type="AlphaFoldDB" id="A0A370TKF5"/>
<feature type="region of interest" description="Disordered" evidence="1">
    <location>
        <begin position="332"/>
        <end position="417"/>
    </location>
</feature>
<sequence>MWAAILSRPPTQRDRVAGPTYKILKRKSLASQGPSEHSTDFESTNLTPLPVGDAFRTTSHLQVPNHTQPQSSHVSATEISAPGTSKVHSVPAQARETMSQINNTISPYKTIGPGVVDSLERNPDLPSKSNADGSPKSVSITPKSITYTTVGSLVDPSVKHNFSAPNRLQREGSGRQPLMSMGQRGQYEYHQPPQSTLPPLLRANALAYAKHIANSPYNKPKLNQGAYRTPNPISTTTPQERMGLTDQEMDEFRELQRLREVSGNMASTSYTPTPSSSSRLSVNAPTFGMRLHMGVGDDQARISMGSVPEEDNIIIQQQVLATDNAYTRLHSARNTPRIPSPEQLPEYTVSSPPSRSQNQPGGEMNQGYRFPRPSIRSRPTTHPNPLLAASASQSNADHSRPPRYPRPLTAGPPGQRQYPAAITRPAVAGMDHVSVNTLLSSSHMPPRSHYNINLQRGSHNISSREANYSKVPAVNIYGTRVQPPIGHAARHNPGSKCVYSRGPPTTIDTLPPHSVAQYYPYGMPSDMAGVFTPLSESKQKEIDDLTLSAEEKNIQRKKQLDDMFYSGQRQFATMEVKHYFNELAKRPNLENKFGPIAPPKSGFHPGLVAKKPITEEEMGNMTVAEAAKPFIEAAFGTLLSYAEEGPASRKVLSGFAPAPHWQIDDSNAGIQSYFGGDWGLLPPRFDRDHYRHADF</sequence>
<organism evidence="2 3">
    <name type="scientific">Venustampulla echinocandica</name>
    <dbReference type="NCBI Taxonomy" id="2656787"/>
    <lineage>
        <taxon>Eukaryota</taxon>
        <taxon>Fungi</taxon>
        <taxon>Dikarya</taxon>
        <taxon>Ascomycota</taxon>
        <taxon>Pezizomycotina</taxon>
        <taxon>Leotiomycetes</taxon>
        <taxon>Helotiales</taxon>
        <taxon>Pleuroascaceae</taxon>
        <taxon>Venustampulla</taxon>
    </lineage>
</organism>
<feature type="compositionally biased region" description="Polar residues" evidence="1">
    <location>
        <begin position="348"/>
        <end position="360"/>
    </location>
</feature>
<feature type="compositionally biased region" description="Polar residues" evidence="1">
    <location>
        <begin position="56"/>
        <end position="87"/>
    </location>
</feature>
<keyword evidence="3" id="KW-1185">Reference proteome</keyword>
<name>A0A370TKF5_9HELO</name>
<dbReference type="OrthoDB" id="10251048at2759"/>
<evidence type="ECO:0000313" key="2">
    <source>
        <dbReference type="EMBL" id="RDL36008.1"/>
    </source>
</evidence>
<feature type="compositionally biased region" description="Polar residues" evidence="1">
    <location>
        <begin position="127"/>
        <end position="138"/>
    </location>
</feature>
<reference evidence="2 3" key="1">
    <citation type="journal article" date="2018" name="IMA Fungus">
        <title>IMA Genome-F 9: Draft genome sequence of Annulohypoxylon stygium, Aspergillus mulundensis, Berkeleyomyces basicola (syn. Thielaviopsis basicola), Ceratocystis smalleyi, two Cercospora beticola strains, Coleophoma cylindrospora, Fusarium fracticaudum, Phialophora cf. hyalina, and Morchella septimelata.</title>
        <authorList>
            <person name="Wingfield B.D."/>
            <person name="Bills G.F."/>
            <person name="Dong Y."/>
            <person name="Huang W."/>
            <person name="Nel W.J."/>
            <person name="Swalarsk-Parry B.S."/>
            <person name="Vaghefi N."/>
            <person name="Wilken P.M."/>
            <person name="An Z."/>
            <person name="de Beer Z.W."/>
            <person name="De Vos L."/>
            <person name="Chen L."/>
            <person name="Duong T.A."/>
            <person name="Gao Y."/>
            <person name="Hammerbacher A."/>
            <person name="Kikkert J.R."/>
            <person name="Li Y."/>
            <person name="Li H."/>
            <person name="Li K."/>
            <person name="Li Q."/>
            <person name="Liu X."/>
            <person name="Ma X."/>
            <person name="Naidoo K."/>
            <person name="Pethybridge S.J."/>
            <person name="Sun J."/>
            <person name="Steenkamp E.T."/>
            <person name="van der Nest M.A."/>
            <person name="van Wyk S."/>
            <person name="Wingfield M.J."/>
            <person name="Xiong C."/>
            <person name="Yue Q."/>
            <person name="Zhang X."/>
        </authorList>
    </citation>
    <scope>NUCLEOTIDE SEQUENCE [LARGE SCALE GENOMIC DNA]</scope>
    <source>
        <strain evidence="2 3">BP 5553</strain>
    </source>
</reference>
<gene>
    <name evidence="2" type="ORF">BP5553_06620</name>
</gene>
<feature type="region of interest" description="Disordered" evidence="1">
    <location>
        <begin position="25"/>
        <end position="138"/>
    </location>
</feature>
<feature type="compositionally biased region" description="Polar residues" evidence="1">
    <location>
        <begin position="29"/>
        <end position="47"/>
    </location>
</feature>
<dbReference type="Proteomes" id="UP000254866">
    <property type="component" value="Unassembled WGS sequence"/>
</dbReference>
<dbReference type="RefSeq" id="XP_031868664.1">
    <property type="nucleotide sequence ID" value="XM_032015243.1"/>
</dbReference>
<dbReference type="GeneID" id="43599469"/>
<dbReference type="EMBL" id="NPIC01000005">
    <property type="protein sequence ID" value="RDL36008.1"/>
    <property type="molecule type" value="Genomic_DNA"/>
</dbReference>
<evidence type="ECO:0000256" key="1">
    <source>
        <dbReference type="SAM" id="MobiDB-lite"/>
    </source>
</evidence>
<accession>A0A370TKF5</accession>
<feature type="compositionally biased region" description="Polar residues" evidence="1">
    <location>
        <begin position="96"/>
        <end position="107"/>
    </location>
</feature>
<comment type="caution">
    <text evidence="2">The sequence shown here is derived from an EMBL/GenBank/DDBJ whole genome shotgun (WGS) entry which is preliminary data.</text>
</comment>
<feature type="region of interest" description="Disordered" evidence="1">
    <location>
        <begin position="219"/>
        <end position="239"/>
    </location>
</feature>
<protein>
    <submittedName>
        <fullName evidence="2">Uncharacterized protein</fullName>
    </submittedName>
</protein>